<dbReference type="OMA" id="CILTIWM"/>
<feature type="transmembrane region" description="Helical" evidence="1">
    <location>
        <begin position="178"/>
        <end position="204"/>
    </location>
</feature>
<proteinExistence type="predicted"/>
<reference evidence="2 3" key="1">
    <citation type="journal article" date="2008" name="Nat. Biotechnol.">
        <title>Genome sequencing and analysis of the filamentous fungus Penicillium chrysogenum.</title>
        <authorList>
            <person name="van den Berg M.A."/>
            <person name="Albang R."/>
            <person name="Albermann K."/>
            <person name="Badger J.H."/>
            <person name="Daran J.-M."/>
            <person name="Driessen A.J.M."/>
            <person name="Garcia-Estrada C."/>
            <person name="Fedorova N.D."/>
            <person name="Harris D.M."/>
            <person name="Heijne W.H.M."/>
            <person name="Joardar V.S."/>
            <person name="Kiel J.A.K.W."/>
            <person name="Kovalchuk A."/>
            <person name="Martin J.F."/>
            <person name="Nierman W.C."/>
            <person name="Nijland J.G."/>
            <person name="Pronk J.T."/>
            <person name="Roubos J.A."/>
            <person name="van der Klei I.J."/>
            <person name="van Peij N.N.M.E."/>
            <person name="Veenhuis M."/>
            <person name="von Doehren H."/>
            <person name="Wagner C."/>
            <person name="Wortman J.R."/>
            <person name="Bovenberg R.A.L."/>
        </authorList>
    </citation>
    <scope>NUCLEOTIDE SEQUENCE [LARGE SCALE GENOMIC DNA]</scope>
    <source>
        <strain evidence="3">ATCC 28089 / DSM 1075 / NRRL 1951 / Wisconsin 54-1255</strain>
    </source>
</reference>
<keyword evidence="1" id="KW-1133">Transmembrane helix</keyword>
<dbReference type="OrthoDB" id="4368783at2759"/>
<accession>B6H170</accession>
<keyword evidence="1" id="KW-0812">Transmembrane</keyword>
<sequence>MKLLPKMSRDNNSLLGESLSLPEYLACWCEDLTCSVPGSGKLVPGIQVCVPGGFWAPRNTRPVPRDIHSAPRRRLGVHDITSNPVARNPAYKFNPVPVHLHVARTAAIMQVSPKVHTALATVLLIVSLVRLELSRRAARGISHLALDLAVSVPKDVLLGNTWDIQRLSVLTRATLVGIYVYLPLQHAVLFLHFVDYLSLAYLLWSLDEYTTAGSRTGLQLRCALHWTMGLAAVLLLIAVFGVVLYCWLLSLELQLCILTIWMILSYYSVRSAGSSVDEQSTCSATVVVREV</sequence>
<protein>
    <submittedName>
        <fullName evidence="2">Uncharacterized protein</fullName>
    </submittedName>
</protein>
<keyword evidence="1" id="KW-0472">Membrane</keyword>
<dbReference type="HOGENOM" id="CLU_956774_0_0_1"/>
<dbReference type="Proteomes" id="UP000000724">
    <property type="component" value="Contig Pc00c13"/>
</dbReference>
<evidence type="ECO:0000256" key="1">
    <source>
        <dbReference type="SAM" id="Phobius"/>
    </source>
</evidence>
<name>B6H170_PENRW</name>
<dbReference type="VEuPathDB" id="FungiDB:PCH_Pc13g00420"/>
<organism evidence="2 3">
    <name type="scientific">Penicillium rubens (strain ATCC 28089 / DSM 1075 / NRRL 1951 / Wisconsin 54-1255)</name>
    <name type="common">Penicillium chrysogenum</name>
    <dbReference type="NCBI Taxonomy" id="500485"/>
    <lineage>
        <taxon>Eukaryota</taxon>
        <taxon>Fungi</taxon>
        <taxon>Dikarya</taxon>
        <taxon>Ascomycota</taxon>
        <taxon>Pezizomycotina</taxon>
        <taxon>Eurotiomycetes</taxon>
        <taxon>Eurotiomycetidae</taxon>
        <taxon>Eurotiales</taxon>
        <taxon>Aspergillaceae</taxon>
        <taxon>Penicillium</taxon>
        <taxon>Penicillium chrysogenum species complex</taxon>
    </lineage>
</organism>
<dbReference type="EMBL" id="AM920428">
    <property type="protein sequence ID" value="CAP91111.1"/>
    <property type="molecule type" value="Genomic_DNA"/>
</dbReference>
<gene>
    <name evidence="2" type="ORF">Pc13g00420</name>
    <name evidence="2" type="ORF">PCH_Pc13g00420</name>
</gene>
<evidence type="ECO:0000313" key="2">
    <source>
        <dbReference type="EMBL" id="CAP91111.1"/>
    </source>
</evidence>
<dbReference type="AlphaFoldDB" id="B6H170"/>
<feature type="transmembrane region" description="Helical" evidence="1">
    <location>
        <begin position="224"/>
        <end position="246"/>
    </location>
</feature>
<evidence type="ECO:0000313" key="3">
    <source>
        <dbReference type="Proteomes" id="UP000000724"/>
    </source>
</evidence>
<keyword evidence="3" id="KW-1185">Reference proteome</keyword>